<dbReference type="InterPro" id="IPR036047">
    <property type="entry name" value="F-box-like_dom_sf"/>
</dbReference>
<protein>
    <recommendedName>
        <fullName evidence="3">F-box domain-containing protein</fullName>
    </recommendedName>
</protein>
<dbReference type="OrthoDB" id="722566at2759"/>
<dbReference type="RefSeq" id="XP_016642106.1">
    <property type="nucleotide sequence ID" value="XM_016788349.1"/>
</dbReference>
<name>A0A084G4P5_PSEDA</name>
<feature type="domain" description="F-box" evidence="3">
    <location>
        <begin position="65"/>
        <end position="102"/>
    </location>
</feature>
<comment type="caution">
    <text evidence="4">The sequence shown here is derived from an EMBL/GenBank/DDBJ whole genome shotgun (WGS) entry which is preliminary data.</text>
</comment>
<dbReference type="PANTHER" id="PTHR10706:SF130">
    <property type="entry name" value="F-BOX ONLY PROTEIN 31"/>
    <property type="match status" value="1"/>
</dbReference>
<dbReference type="KEGG" id="sapo:SAPIO_CDS6176"/>
<dbReference type="UniPathway" id="UPA00143"/>
<dbReference type="AlphaFoldDB" id="A0A084G4P5"/>
<reference evidence="4 5" key="1">
    <citation type="journal article" date="2014" name="Genome Announc.">
        <title>Draft genome sequence of the pathogenic fungus Scedosporium apiospermum.</title>
        <authorList>
            <person name="Vandeputte P."/>
            <person name="Ghamrawi S."/>
            <person name="Rechenmann M."/>
            <person name="Iltis A."/>
            <person name="Giraud S."/>
            <person name="Fleury M."/>
            <person name="Thornton C."/>
            <person name="Delhaes L."/>
            <person name="Meyer W."/>
            <person name="Papon N."/>
            <person name="Bouchara J.P."/>
        </authorList>
    </citation>
    <scope>NUCLEOTIDE SEQUENCE [LARGE SCALE GENOMIC DNA]</scope>
    <source>
        <strain evidence="4 5">IHEM 14462</strain>
    </source>
</reference>
<evidence type="ECO:0000256" key="1">
    <source>
        <dbReference type="ARBA" id="ARBA00004906"/>
    </source>
</evidence>
<dbReference type="EMBL" id="JOWA01000100">
    <property type="protein sequence ID" value="KEZ42307.1"/>
    <property type="molecule type" value="Genomic_DNA"/>
</dbReference>
<dbReference type="HOGENOM" id="CLU_020076_1_0_1"/>
<dbReference type="InterPro" id="IPR045048">
    <property type="entry name" value="FBXO31/39"/>
</dbReference>
<keyword evidence="2" id="KW-0833">Ubl conjugation pathway</keyword>
<dbReference type="Pfam" id="PF12014">
    <property type="entry name" value="Cyclin_D1_bind"/>
    <property type="match status" value="1"/>
</dbReference>
<dbReference type="Gene3D" id="1.20.1280.50">
    <property type="match status" value="1"/>
</dbReference>
<dbReference type="OMA" id="HPCWFIP"/>
<keyword evidence="5" id="KW-1185">Reference proteome</keyword>
<gene>
    <name evidence="4" type="ORF">SAPIO_CDS6176</name>
</gene>
<dbReference type="InterPro" id="IPR001810">
    <property type="entry name" value="F-box_dom"/>
</dbReference>
<dbReference type="Proteomes" id="UP000028545">
    <property type="component" value="Unassembled WGS sequence"/>
</dbReference>
<dbReference type="VEuPathDB" id="FungiDB:SAPIO_CDS6176"/>
<comment type="pathway">
    <text evidence="1">Protein modification; protein ubiquitination.</text>
</comment>
<dbReference type="GO" id="GO:0016567">
    <property type="term" value="P:protein ubiquitination"/>
    <property type="evidence" value="ECO:0007669"/>
    <property type="project" value="UniProtKB-UniPathway"/>
</dbReference>
<sequence>MESPHSPTPTYGIASPQIDDIQYSPCSPTDALWRDAICNDNCQATMDPQSQRRFPTDSSSVASAELVDAIFSFLNPLDLVAVSATCRALRKHAISDALWHPLVQANVPGVTLRTPYPFSSYRELYATHDPKWFLPKYKIWFCDRDLVGKLILVRYDQRRGCIEGHQLLAVSNHRNQQSWSENQHVMIHSFAPRVMLHEDKPVLKFSATINPDSPRAPELMGAKRGFQAEVPMIIDENPNNMYCNFLLTRPLEPEAIAPMLQQPFPYGYVWPPPAIPSRQTVTGTPAFHDEHHLVAPPELPSTRAESSDQTFRVRQWIEMAGSPPAGLIFGQGLQSMMQTLTGRVTPPRRPGARSSLVDFPGLTGVHLGEEVITYSTLDPALYTPTDLKPWRGIWVGDYSSHGCEFLLVHQPDDPVATDEELGLVRSEGEPEADWEKRRRDARIYRGRLEAVKLTGDPNIPRGEPTFIAKDLGVGGFVGVAEEHPFYGARVVRSQGHIARSGFQEDEFVESRLLLISPNRIAQYWLGFNHISFFERIDIDQFLDPERPRIF</sequence>
<evidence type="ECO:0000313" key="5">
    <source>
        <dbReference type="Proteomes" id="UP000028545"/>
    </source>
</evidence>
<organism evidence="4 5">
    <name type="scientific">Pseudallescheria apiosperma</name>
    <name type="common">Scedosporium apiospermum</name>
    <dbReference type="NCBI Taxonomy" id="563466"/>
    <lineage>
        <taxon>Eukaryota</taxon>
        <taxon>Fungi</taxon>
        <taxon>Dikarya</taxon>
        <taxon>Ascomycota</taxon>
        <taxon>Pezizomycotina</taxon>
        <taxon>Sordariomycetes</taxon>
        <taxon>Hypocreomycetidae</taxon>
        <taxon>Microascales</taxon>
        <taxon>Microascaceae</taxon>
        <taxon>Scedosporium</taxon>
    </lineage>
</organism>
<dbReference type="Pfam" id="PF12937">
    <property type="entry name" value="F-box-like"/>
    <property type="match status" value="1"/>
</dbReference>
<dbReference type="PANTHER" id="PTHR10706">
    <property type="entry name" value="F-BOX FAMILY PROTEIN"/>
    <property type="match status" value="1"/>
</dbReference>
<accession>A0A084G4P5</accession>
<evidence type="ECO:0000259" key="3">
    <source>
        <dbReference type="Pfam" id="PF12937"/>
    </source>
</evidence>
<dbReference type="GeneID" id="27725248"/>
<dbReference type="SUPFAM" id="SSF81383">
    <property type="entry name" value="F-box domain"/>
    <property type="match status" value="1"/>
</dbReference>
<evidence type="ECO:0000256" key="2">
    <source>
        <dbReference type="ARBA" id="ARBA00022786"/>
    </source>
</evidence>
<evidence type="ECO:0000313" key="4">
    <source>
        <dbReference type="EMBL" id="KEZ42307.1"/>
    </source>
</evidence>
<proteinExistence type="predicted"/>